<keyword evidence="4" id="KW-1185">Reference proteome</keyword>
<dbReference type="OrthoDB" id="5414285at2759"/>
<comment type="caution">
    <text evidence="3">The sequence shown here is derived from an EMBL/GenBank/DDBJ whole genome shotgun (WGS) entry which is preliminary data.</text>
</comment>
<evidence type="ECO:0000313" key="4">
    <source>
        <dbReference type="Proteomes" id="UP000237438"/>
    </source>
</evidence>
<keyword evidence="2" id="KW-0472">Membrane</keyword>
<feature type="transmembrane region" description="Helical" evidence="2">
    <location>
        <begin position="6"/>
        <end position="28"/>
    </location>
</feature>
<dbReference type="EMBL" id="PEDP01002410">
    <property type="protein sequence ID" value="POS82681.1"/>
    <property type="molecule type" value="Genomic_DNA"/>
</dbReference>
<keyword evidence="2" id="KW-0812">Transmembrane</keyword>
<dbReference type="AlphaFoldDB" id="A0A2S4PKZ0"/>
<feature type="region of interest" description="Disordered" evidence="1">
    <location>
        <begin position="102"/>
        <end position="121"/>
    </location>
</feature>
<dbReference type="STRING" id="225359.A0A2S4PKZ0"/>
<sequence>MSRLSGLYAFFLTAFLLTTFTCAGWLIYTQLRARRLGLPTPTLSSYNPFGNKNDYRGPDPAHGGVVGWVRDRVRIFKHRKTHSNAGGFEESLNSSVRNRVRSHGFSPLDPDEAWDSRVETETDAYGSREYYEEQEFGQHRISYAPSDNEDIRGRSRTRESDQTDLKSKPGQQMGQLENPFVDAAELQDTSLRDVSPRPFTAV</sequence>
<gene>
    <name evidence="3" type="ORF">EPUL_005385</name>
</gene>
<evidence type="ECO:0000256" key="2">
    <source>
        <dbReference type="SAM" id="Phobius"/>
    </source>
</evidence>
<accession>A0A2S4PKZ0</accession>
<evidence type="ECO:0000256" key="1">
    <source>
        <dbReference type="SAM" id="MobiDB-lite"/>
    </source>
</evidence>
<evidence type="ECO:0000313" key="3">
    <source>
        <dbReference type="EMBL" id="POS82681.1"/>
    </source>
</evidence>
<proteinExistence type="predicted"/>
<name>A0A2S4PKZ0_9PEZI</name>
<keyword evidence="2" id="KW-1133">Transmembrane helix</keyword>
<dbReference type="Proteomes" id="UP000237438">
    <property type="component" value="Unassembled WGS sequence"/>
</dbReference>
<organism evidence="3 4">
    <name type="scientific">Erysiphe pulchra</name>
    <dbReference type="NCBI Taxonomy" id="225359"/>
    <lineage>
        <taxon>Eukaryota</taxon>
        <taxon>Fungi</taxon>
        <taxon>Dikarya</taxon>
        <taxon>Ascomycota</taxon>
        <taxon>Pezizomycotina</taxon>
        <taxon>Leotiomycetes</taxon>
        <taxon>Erysiphales</taxon>
        <taxon>Erysiphaceae</taxon>
        <taxon>Erysiphe</taxon>
    </lineage>
</organism>
<protein>
    <submittedName>
        <fullName evidence="3">Uncharacterized protein</fullName>
    </submittedName>
</protein>
<reference evidence="3 4" key="1">
    <citation type="submission" date="2017-10" db="EMBL/GenBank/DDBJ databases">
        <title>Development of genomic resources for the powdery mildew, Erysiphe pulchra.</title>
        <authorList>
            <person name="Wadl P.A."/>
            <person name="Mack B.M."/>
            <person name="Moore G."/>
            <person name="Beltz S.B."/>
        </authorList>
    </citation>
    <scope>NUCLEOTIDE SEQUENCE [LARGE SCALE GENOMIC DNA]</scope>
    <source>
        <strain evidence="3">Cflorida</strain>
    </source>
</reference>
<feature type="compositionally biased region" description="Basic and acidic residues" evidence="1">
    <location>
        <begin position="149"/>
        <end position="167"/>
    </location>
</feature>
<feature type="region of interest" description="Disordered" evidence="1">
    <location>
        <begin position="126"/>
        <end position="176"/>
    </location>
</feature>